<comment type="caution">
    <text evidence="6">The sequence shown here is derived from an EMBL/GenBank/DDBJ whole genome shotgun (WGS) entry which is preliminary data.</text>
</comment>
<proteinExistence type="inferred from homology"/>
<evidence type="ECO:0000313" key="7">
    <source>
        <dbReference type="Proteomes" id="UP001140949"/>
    </source>
</evidence>
<reference evidence="6" key="2">
    <citation type="submission" date="2023-04" db="EMBL/GenBank/DDBJ databases">
        <authorList>
            <person name="Bruccoleri R.E."/>
            <person name="Oakeley E.J."/>
            <person name="Faust A.-M."/>
            <person name="Dessus-Babus S."/>
            <person name="Altorfer M."/>
            <person name="Burckhardt D."/>
            <person name="Oertli M."/>
            <person name="Naumann U."/>
            <person name="Petersen F."/>
            <person name="Wong J."/>
        </authorList>
    </citation>
    <scope>NUCLEOTIDE SEQUENCE</scope>
    <source>
        <strain evidence="6">GSM-AAB239-AS_SAM_17_03QT</strain>
        <tissue evidence="6">Leaf</tissue>
    </source>
</reference>
<dbReference type="GO" id="GO:0005975">
    <property type="term" value="P:carbohydrate metabolic process"/>
    <property type="evidence" value="ECO:0007669"/>
    <property type="project" value="InterPro"/>
</dbReference>
<keyword evidence="5" id="KW-0812">Transmembrane</keyword>
<dbReference type="EMBL" id="JANAVB010027397">
    <property type="protein sequence ID" value="KAJ6818196.1"/>
    <property type="molecule type" value="Genomic_DNA"/>
</dbReference>
<dbReference type="Gene3D" id="2.160.20.10">
    <property type="entry name" value="Single-stranded right-handed beta-helix, Pectin lyase-like"/>
    <property type="match status" value="1"/>
</dbReference>
<evidence type="ECO:0000256" key="4">
    <source>
        <dbReference type="RuleBase" id="RU361169"/>
    </source>
</evidence>
<evidence type="ECO:0000256" key="5">
    <source>
        <dbReference type="SAM" id="Phobius"/>
    </source>
</evidence>
<gene>
    <name evidence="6" type="ORF">M6B38_407635</name>
</gene>
<comment type="similarity">
    <text evidence="1 4">Belongs to the glycosyl hydrolase 28 family.</text>
</comment>
<keyword evidence="2 4" id="KW-0378">Hydrolase</keyword>
<reference evidence="6" key="1">
    <citation type="journal article" date="2023" name="GigaByte">
        <title>Genome assembly of the bearded iris, Iris pallida Lam.</title>
        <authorList>
            <person name="Bruccoleri R.E."/>
            <person name="Oakeley E.J."/>
            <person name="Faust A.M.E."/>
            <person name="Altorfer M."/>
            <person name="Dessus-Babus S."/>
            <person name="Burckhardt D."/>
            <person name="Oertli M."/>
            <person name="Naumann U."/>
            <person name="Petersen F."/>
            <person name="Wong J."/>
        </authorList>
    </citation>
    <scope>NUCLEOTIDE SEQUENCE</scope>
    <source>
        <strain evidence="6">GSM-AAB239-AS_SAM_17_03QT</strain>
    </source>
</reference>
<keyword evidence="7" id="KW-1185">Reference proteome</keyword>
<dbReference type="Pfam" id="PF00295">
    <property type="entry name" value="Glyco_hydro_28"/>
    <property type="match status" value="1"/>
</dbReference>
<evidence type="ECO:0000256" key="2">
    <source>
        <dbReference type="ARBA" id="ARBA00022801"/>
    </source>
</evidence>
<evidence type="ECO:0000256" key="3">
    <source>
        <dbReference type="ARBA" id="ARBA00023295"/>
    </source>
</evidence>
<dbReference type="InterPro" id="IPR011050">
    <property type="entry name" value="Pectin_lyase_fold/virulence"/>
</dbReference>
<dbReference type="Proteomes" id="UP001140949">
    <property type="component" value="Unassembled WGS sequence"/>
</dbReference>
<accession>A0AAX6FP60</accession>
<dbReference type="SUPFAM" id="SSF51126">
    <property type="entry name" value="Pectin lyase-like"/>
    <property type="match status" value="1"/>
</dbReference>
<keyword evidence="5" id="KW-0472">Membrane</keyword>
<dbReference type="PANTHER" id="PTHR31339">
    <property type="entry name" value="PECTIN LYASE-RELATED"/>
    <property type="match status" value="1"/>
</dbReference>
<evidence type="ECO:0000313" key="6">
    <source>
        <dbReference type="EMBL" id="KAJ6818196.1"/>
    </source>
</evidence>
<dbReference type="InterPro" id="IPR051801">
    <property type="entry name" value="GH28_Enzymes"/>
</dbReference>
<organism evidence="6 7">
    <name type="scientific">Iris pallida</name>
    <name type="common">Sweet iris</name>
    <dbReference type="NCBI Taxonomy" id="29817"/>
    <lineage>
        <taxon>Eukaryota</taxon>
        <taxon>Viridiplantae</taxon>
        <taxon>Streptophyta</taxon>
        <taxon>Embryophyta</taxon>
        <taxon>Tracheophyta</taxon>
        <taxon>Spermatophyta</taxon>
        <taxon>Magnoliopsida</taxon>
        <taxon>Liliopsida</taxon>
        <taxon>Asparagales</taxon>
        <taxon>Iridaceae</taxon>
        <taxon>Iridoideae</taxon>
        <taxon>Irideae</taxon>
        <taxon>Iris</taxon>
    </lineage>
</organism>
<keyword evidence="5" id="KW-1133">Transmembrane helix</keyword>
<protein>
    <submittedName>
        <fullName evidence="6">Polygalacturonase</fullName>
    </submittedName>
</protein>
<feature type="transmembrane region" description="Helical" evidence="5">
    <location>
        <begin position="12"/>
        <end position="29"/>
    </location>
</feature>
<evidence type="ECO:0000256" key="1">
    <source>
        <dbReference type="ARBA" id="ARBA00008834"/>
    </source>
</evidence>
<dbReference type="GO" id="GO:0004650">
    <property type="term" value="F:polygalacturonase activity"/>
    <property type="evidence" value="ECO:0007669"/>
    <property type="project" value="InterPro"/>
</dbReference>
<dbReference type="AlphaFoldDB" id="A0AAX6FP60"/>
<dbReference type="InterPro" id="IPR006626">
    <property type="entry name" value="PbH1"/>
</dbReference>
<name>A0AAX6FP60_IRIPA</name>
<dbReference type="InterPro" id="IPR012334">
    <property type="entry name" value="Pectin_lyas_fold"/>
</dbReference>
<dbReference type="PANTHER" id="PTHR31339:SF44">
    <property type="entry name" value="PECTIN LYASE-LIKE SUPERFAMILY PROTEIN"/>
    <property type="match status" value="1"/>
</dbReference>
<dbReference type="InterPro" id="IPR000743">
    <property type="entry name" value="Glyco_hydro_28"/>
</dbReference>
<sequence length="473" mass="51598">MEIFSSSSGRYCVGLTVFWAALVLSALYWRPGGTSPSAAVPFGLGIFRAGAPAGTAEFDLRDFGGTGNGVAVNTRAFGLAVEAIRRRGGGRLNVGAGTWLTGPFNLTSHMTLFLAEGAVILGLEDETKWPLMPPLPSYGYGREHKGPRYGSLIHGQHLKNVVITGHNGTIDGQGRAWWTKHRRRLLNYTRGPLVQIMWSEDIVISNITLQNSPFWTLHPYVCRNVTISGVTILAPVLEAPNTDGIDPDSCENVLIENCYISVGDDGVAIKSGWDQYGIRYGRPSTDIVIRNLTVRSVLSAGVSIGSEMSGGVSNVLVEDLRVWDSRRAVRIKTARGRGGYVRNVTYRDLRFDRVRVGIVVTTTYNEHADGGFDPAALPLVENITFSGVRGRDVRVPVRIHGSEDIPIRGVTVRDMSVGLHVKRKHVFQCSYVEGRVVGPVSPEPCANLDVYDEAGRLVKQSSSQNATDMDYDL</sequence>
<keyword evidence="3 4" id="KW-0326">Glycosidase</keyword>
<dbReference type="SMART" id="SM00710">
    <property type="entry name" value="PbH1"/>
    <property type="match status" value="7"/>
</dbReference>